<dbReference type="InterPro" id="IPR026588">
    <property type="entry name" value="Choice_anch_A"/>
</dbReference>
<gene>
    <name evidence="3" type="ORF">DB31_3085</name>
</gene>
<name>A0A085W5R3_9BACT</name>
<feature type="signal peptide" evidence="1">
    <location>
        <begin position="1"/>
        <end position="17"/>
    </location>
</feature>
<dbReference type="AlphaFoldDB" id="A0A085W5R3"/>
<dbReference type="NCBIfam" id="TIGR04215">
    <property type="entry name" value="choice_anch_A"/>
    <property type="match status" value="1"/>
</dbReference>
<dbReference type="PATRIC" id="fig|394096.3.peg.7410"/>
<dbReference type="Gene3D" id="4.10.70.10">
    <property type="entry name" value="Disintegrin domain"/>
    <property type="match status" value="2"/>
</dbReference>
<keyword evidence="4" id="KW-1185">Reference proteome</keyword>
<dbReference type="Proteomes" id="UP000028725">
    <property type="component" value="Unassembled WGS sequence"/>
</dbReference>
<dbReference type="EMBL" id="JMCB01000019">
    <property type="protein sequence ID" value="KFE63026.1"/>
    <property type="molecule type" value="Genomic_DNA"/>
</dbReference>
<dbReference type="SMART" id="SM00050">
    <property type="entry name" value="DISIN"/>
    <property type="match status" value="1"/>
</dbReference>
<evidence type="ECO:0000313" key="4">
    <source>
        <dbReference type="Proteomes" id="UP000028725"/>
    </source>
</evidence>
<dbReference type="PROSITE" id="PS50214">
    <property type="entry name" value="DISINTEGRIN_2"/>
    <property type="match status" value="1"/>
</dbReference>
<proteinExistence type="predicted"/>
<dbReference type="InterPro" id="IPR036436">
    <property type="entry name" value="Disintegrin_dom_sf"/>
</dbReference>
<feature type="chain" id="PRO_5001799568" description="Disintegrin domain-containing protein" evidence="1">
    <location>
        <begin position="18"/>
        <end position="837"/>
    </location>
</feature>
<comment type="caution">
    <text evidence="3">The sequence shown here is derived from an EMBL/GenBank/DDBJ whole genome shotgun (WGS) entry which is preliminary data.</text>
</comment>
<dbReference type="Pfam" id="PF20597">
    <property type="entry name" value="pAdhesive_15"/>
    <property type="match status" value="1"/>
</dbReference>
<feature type="domain" description="Disintegrin" evidence="2">
    <location>
        <begin position="373"/>
        <end position="501"/>
    </location>
</feature>
<evidence type="ECO:0000256" key="1">
    <source>
        <dbReference type="SAM" id="SignalP"/>
    </source>
</evidence>
<evidence type="ECO:0000313" key="3">
    <source>
        <dbReference type="EMBL" id="KFE63026.1"/>
    </source>
</evidence>
<protein>
    <recommendedName>
        <fullName evidence="2">Disintegrin domain-containing protein</fullName>
    </recommendedName>
</protein>
<sequence length="837" mass="85079">MYRAGFTCLLAAAVVLGALKCTSSEPGQTQAGAPANLSTAISQVTADSCSVCLDIHLGDYNLFLIEGATTVESTVEGKVAAGGNIALTRSEAGSVLPNNAPSALMAGGDLTVSGGTLHGDVRYGGSYTDRGTGCASGCTMTPGIPSDFNFADRRDKMLGLSSRLADQQGLDATLEYGNVKMNGADPCLNIFNVTNTHLTGAWAWSINAPASSFVVINVRSTHPASDNPFSFNGFSTLFSGGITPQRVLYHFVDATRIDIGSTEFKGTVLAPHARVTFSRGHLFGGMYALSLNLSGAIAHVNALDELGGECEEGTNANCATSCGSTGTRVCGATCSWGACTPPAAEACNGVDDTCDGQVDEGFECTGSSSRSCTAWCGAAGMQTCNPATCGYGECASSSCCRADTDCASGSYCEGNTCEAHRGNGAACTAANQCSSSQCVDGVCCDSTCGGACDACNILGNLGTCSFLPSTTVCRAANGSCDAAEMCIGTSSSCPADAKKPATTVCRASNGACDAAESCTGTSDSCPGDGFLPSGTACTNDSNACTLDICDASGNCSHPSALPGTSCGSGLICTSAGQCTAGCWIGGTYYASGATNPAASCQTCNPSVSTTSWSNKPVNTPCGTPSAGAWGACGGFNDVCDPIGSQSRSITTYTCSEGNCAGFTSSESQSCSRTTTGTPCNDSNSCTTGDVCNSSGTCGGTHICGTLNQIRVFGTTTGEGAGGNLVWARSNGGAAPGGGISNQLPQALYQPIDWSTAITPPLQPNQYFMLFGNEGSEPVTRTFEFYDARGILMETITFGPIETQKITRSIHWNASDEFTLFFWNGQSVTSTQVITLPE</sequence>
<organism evidence="3 4">
    <name type="scientific">Hyalangium minutum</name>
    <dbReference type="NCBI Taxonomy" id="394096"/>
    <lineage>
        <taxon>Bacteria</taxon>
        <taxon>Pseudomonadati</taxon>
        <taxon>Myxococcota</taxon>
        <taxon>Myxococcia</taxon>
        <taxon>Myxococcales</taxon>
        <taxon>Cystobacterineae</taxon>
        <taxon>Archangiaceae</taxon>
        <taxon>Hyalangium</taxon>
    </lineage>
</organism>
<dbReference type="STRING" id="394096.DB31_3085"/>
<keyword evidence="1" id="KW-0732">Signal</keyword>
<accession>A0A085W5R3</accession>
<dbReference type="OrthoDB" id="5480856at2"/>
<reference evidence="3 4" key="1">
    <citation type="submission" date="2014-04" db="EMBL/GenBank/DDBJ databases">
        <title>Genome assembly of Hyalangium minutum DSM 14724.</title>
        <authorList>
            <person name="Sharma G."/>
            <person name="Subramanian S."/>
        </authorList>
    </citation>
    <scope>NUCLEOTIDE SEQUENCE [LARGE SCALE GENOMIC DNA]</scope>
    <source>
        <strain evidence="3 4">DSM 14724</strain>
    </source>
</reference>
<dbReference type="InterPro" id="IPR001762">
    <property type="entry name" value="Disintegrin_dom"/>
</dbReference>
<dbReference type="SUPFAM" id="SSF57552">
    <property type="entry name" value="Blood coagulation inhibitor (disintegrin)"/>
    <property type="match status" value="1"/>
</dbReference>
<evidence type="ECO:0000259" key="2">
    <source>
        <dbReference type="PROSITE" id="PS50214"/>
    </source>
</evidence>